<name>A0A0A9EDT6_ARUDO</name>
<reference evidence="1" key="2">
    <citation type="journal article" date="2015" name="Data Brief">
        <title>Shoot transcriptome of the giant reed, Arundo donax.</title>
        <authorList>
            <person name="Barrero R.A."/>
            <person name="Guerrero F.D."/>
            <person name="Moolhuijzen P."/>
            <person name="Goolsby J.A."/>
            <person name="Tidwell J."/>
            <person name="Bellgard S.E."/>
            <person name="Bellgard M.I."/>
        </authorList>
    </citation>
    <scope>NUCLEOTIDE SEQUENCE</scope>
    <source>
        <tissue evidence="1">Shoot tissue taken approximately 20 cm above the soil surface</tissue>
    </source>
</reference>
<proteinExistence type="predicted"/>
<reference evidence="1" key="1">
    <citation type="submission" date="2014-09" db="EMBL/GenBank/DDBJ databases">
        <authorList>
            <person name="Magalhaes I.L.F."/>
            <person name="Oliveira U."/>
            <person name="Santos F.R."/>
            <person name="Vidigal T.H.D.A."/>
            <person name="Brescovit A.D."/>
            <person name="Santos A.J."/>
        </authorList>
    </citation>
    <scope>NUCLEOTIDE SEQUENCE</scope>
    <source>
        <tissue evidence="1">Shoot tissue taken approximately 20 cm above the soil surface</tissue>
    </source>
</reference>
<organism evidence="1">
    <name type="scientific">Arundo donax</name>
    <name type="common">Giant reed</name>
    <name type="synonym">Donax arundinaceus</name>
    <dbReference type="NCBI Taxonomy" id="35708"/>
    <lineage>
        <taxon>Eukaryota</taxon>
        <taxon>Viridiplantae</taxon>
        <taxon>Streptophyta</taxon>
        <taxon>Embryophyta</taxon>
        <taxon>Tracheophyta</taxon>
        <taxon>Spermatophyta</taxon>
        <taxon>Magnoliopsida</taxon>
        <taxon>Liliopsida</taxon>
        <taxon>Poales</taxon>
        <taxon>Poaceae</taxon>
        <taxon>PACMAD clade</taxon>
        <taxon>Arundinoideae</taxon>
        <taxon>Arundineae</taxon>
        <taxon>Arundo</taxon>
    </lineage>
</organism>
<accession>A0A0A9EDT6</accession>
<dbReference type="EMBL" id="GBRH01199674">
    <property type="protein sequence ID" value="JAD98221.1"/>
    <property type="molecule type" value="Transcribed_RNA"/>
</dbReference>
<evidence type="ECO:0000313" key="1">
    <source>
        <dbReference type="EMBL" id="JAD98221.1"/>
    </source>
</evidence>
<protein>
    <submittedName>
        <fullName evidence="1">Uncharacterized protein</fullName>
    </submittedName>
</protein>
<sequence length="54" mass="5867">MICSGSISTSSIIVAAKYMLSRPVGTVLEISLQLSIIMHISIVCYNSLVEPSFY</sequence>
<dbReference type="AlphaFoldDB" id="A0A0A9EDT6"/>